<organism evidence="2 3">
    <name type="scientific">Panicum miliaceum</name>
    <name type="common">Proso millet</name>
    <name type="synonym">Broomcorn millet</name>
    <dbReference type="NCBI Taxonomy" id="4540"/>
    <lineage>
        <taxon>Eukaryota</taxon>
        <taxon>Viridiplantae</taxon>
        <taxon>Streptophyta</taxon>
        <taxon>Embryophyta</taxon>
        <taxon>Tracheophyta</taxon>
        <taxon>Spermatophyta</taxon>
        <taxon>Magnoliopsida</taxon>
        <taxon>Liliopsida</taxon>
        <taxon>Poales</taxon>
        <taxon>Poaceae</taxon>
        <taxon>PACMAD clade</taxon>
        <taxon>Panicoideae</taxon>
        <taxon>Panicodae</taxon>
        <taxon>Paniceae</taxon>
        <taxon>Panicinae</taxon>
        <taxon>Panicum</taxon>
        <taxon>Panicum sect. Panicum</taxon>
    </lineage>
</organism>
<evidence type="ECO:0000259" key="1">
    <source>
        <dbReference type="Pfam" id="PF20241"/>
    </source>
</evidence>
<evidence type="ECO:0000313" key="3">
    <source>
        <dbReference type="Proteomes" id="UP000275267"/>
    </source>
</evidence>
<evidence type="ECO:0000313" key="2">
    <source>
        <dbReference type="EMBL" id="RLN34772.1"/>
    </source>
</evidence>
<dbReference type="Proteomes" id="UP000275267">
    <property type="component" value="Unassembled WGS sequence"/>
</dbReference>
<dbReference type="PANTHER" id="PTHR33065">
    <property type="entry name" value="OS07G0486400 PROTEIN"/>
    <property type="match status" value="1"/>
</dbReference>
<dbReference type="Pfam" id="PF20241">
    <property type="entry name" value="DUF6598"/>
    <property type="match status" value="1"/>
</dbReference>
<dbReference type="EMBL" id="PQIB02000002">
    <property type="protein sequence ID" value="RLN34772.1"/>
    <property type="molecule type" value="Genomic_DNA"/>
</dbReference>
<reference evidence="3" key="1">
    <citation type="journal article" date="2019" name="Nat. Commun.">
        <title>The genome of broomcorn millet.</title>
        <authorList>
            <person name="Zou C."/>
            <person name="Miki D."/>
            <person name="Li D."/>
            <person name="Tang Q."/>
            <person name="Xiao L."/>
            <person name="Rajput S."/>
            <person name="Deng P."/>
            <person name="Jia W."/>
            <person name="Huang R."/>
            <person name="Zhang M."/>
            <person name="Sun Y."/>
            <person name="Hu J."/>
            <person name="Fu X."/>
            <person name="Schnable P.S."/>
            <person name="Li F."/>
            <person name="Zhang H."/>
            <person name="Feng B."/>
            <person name="Zhu X."/>
            <person name="Liu R."/>
            <person name="Schnable J.C."/>
            <person name="Zhu J.-K."/>
            <person name="Zhang H."/>
        </authorList>
    </citation>
    <scope>NUCLEOTIDE SEQUENCE [LARGE SCALE GENOMIC DNA]</scope>
</reference>
<dbReference type="PANTHER" id="PTHR33065:SF95">
    <property type="entry name" value="OS07G0646300 PROTEIN"/>
    <property type="match status" value="1"/>
</dbReference>
<protein>
    <recommendedName>
        <fullName evidence="1">DUF6598 domain-containing protein</fullName>
    </recommendedName>
</protein>
<comment type="caution">
    <text evidence="2">The sequence shown here is derived from an EMBL/GenBank/DDBJ whole genome shotgun (WGS) entry which is preliminary data.</text>
</comment>
<dbReference type="STRING" id="4540.A0A3L6T9G5"/>
<sequence>MATVNRVKDDESSKPYRQLPISSADVISLPLDNIETRGAILGAIAGDDTSDEDACWNTSEVIYVENDTWRQIVKYTGSEEDESNTTEDHKGKIVVSDDEGYSVNDILAKSRHRDGSIYGARIYGGKKRILLPTVMRGSLINMAGPKRGIDMMDFALIEYDMRIKTGKQEKDDLQLIDDASIIGPAGIWNCPFTIRIPGDCGAVNITLSRLEDAVEATVEVLILEVQRSFNLSLGCLTSGLNKEIRLFDGAIAKSCGLKRSVVAVVRDSLIDLKFESTSLLSSSSQHCCSFKSKTHGHDTQEIKTDFMLISVKVTWSTLPNGTLW</sequence>
<feature type="domain" description="DUF6598" evidence="1">
    <location>
        <begin position="138"/>
        <end position="313"/>
    </location>
</feature>
<dbReference type="AlphaFoldDB" id="A0A3L6T9G5"/>
<name>A0A3L6T9G5_PANMI</name>
<gene>
    <name evidence="2" type="ORF">C2845_PM03G18340</name>
</gene>
<dbReference type="OrthoDB" id="648858at2759"/>
<keyword evidence="3" id="KW-1185">Reference proteome</keyword>
<accession>A0A3L6T9G5</accession>
<proteinExistence type="predicted"/>
<dbReference type="InterPro" id="IPR046533">
    <property type="entry name" value="DUF6598"/>
</dbReference>